<feature type="domain" description="Mannosylglycerate hydrolase MGH1-like glycoside hydrolase" evidence="2">
    <location>
        <begin position="294"/>
        <end position="595"/>
    </location>
</feature>
<dbReference type="STRING" id="795359.TOPB45_0600"/>
<reference evidence="3 4" key="1">
    <citation type="journal article" date="2013" name="Genome Announc.">
        <title>Complete genome sequence of the hyperthermophilic sulfate-reducing bacterium Thermodesulfobacterium geofontis OPF15T.</title>
        <authorList>
            <person name="Elkins J.G."/>
            <person name="Hamilton-Brehm S.D."/>
            <person name="Lucas S."/>
            <person name="Han J."/>
            <person name="Lapidus A."/>
            <person name="Cheng J.F."/>
            <person name="Goodwin L.A."/>
            <person name="Pitluck S."/>
            <person name="Peters L."/>
            <person name="Mikhailova N."/>
            <person name="Davenport K.W."/>
            <person name="Detter J.C."/>
            <person name="Han C.S."/>
            <person name="Tapia R."/>
            <person name="Land M.L."/>
            <person name="Hauser L."/>
            <person name="Kyrpides N.C."/>
            <person name="Ivanova N.N."/>
            <person name="Pagani I."/>
            <person name="Bruce D."/>
            <person name="Woyke T."/>
            <person name="Cottingham R.W."/>
        </authorList>
    </citation>
    <scope>NUCLEOTIDE SEQUENCE [LARGE SCALE GENOMIC DNA]</scope>
    <source>
        <strain evidence="3 4">OPF15</strain>
    </source>
</reference>
<feature type="domain" description="Putative glycogen debranching enzyme N-terminal" evidence="1">
    <location>
        <begin position="16"/>
        <end position="209"/>
    </location>
</feature>
<dbReference type="AlphaFoldDB" id="F8C4N5"/>
<dbReference type="InterPro" id="IPR054491">
    <property type="entry name" value="MGH1-like_GH"/>
</dbReference>
<evidence type="ECO:0000313" key="3">
    <source>
        <dbReference type="EMBL" id="AEH22702.1"/>
    </source>
</evidence>
<dbReference type="InterPro" id="IPR032856">
    <property type="entry name" value="GDE_N_bis"/>
</dbReference>
<organism evidence="3 4">
    <name type="scientific">Thermodesulfobacterium geofontis (strain OPF15)</name>
    <dbReference type="NCBI Taxonomy" id="795359"/>
    <lineage>
        <taxon>Bacteria</taxon>
        <taxon>Pseudomonadati</taxon>
        <taxon>Thermodesulfobacteriota</taxon>
        <taxon>Thermodesulfobacteria</taxon>
        <taxon>Thermodesulfobacteriales</taxon>
        <taxon>Thermodesulfobacteriaceae</taxon>
        <taxon>Thermodesulfobacterium</taxon>
    </lineage>
</organism>
<evidence type="ECO:0000259" key="1">
    <source>
        <dbReference type="Pfam" id="PF14742"/>
    </source>
</evidence>
<proteinExistence type="predicted"/>
<name>F8C4N5_THEGP</name>
<sequence length="707" mass="82027">MKENSFIESFIESYTLKHEESFAIFDHYGNIDISKNNEEGVYYEGTRFLSYWKFYLFDKNPILLSSAVKEDNSLLTVDLTNPDIIKNGEIIIPKGNIHILRSKFLYENCCYEKIHLKNFFLLPVELELNFYFNNDFADIFEVRGYKRKRKGKFFPVEVKKDKIKFIYEGLDNIIRETIVSFNPPPENIFSTKATYKVKLNPKESFTFYLTVKCLIEKQNLTKCSYKKAFYYIKRRVKDWENKSCKIYTSNEQFNQWLKRSWADIVMLTTSTEYGVYPYAGIPWFNTVFGRDGIITALECLWINPSIAKGTLAFLAHHQAKEFNPEQDAEPGKIIHEIRKGEMARTGEIPYSKYYGSVDATPLFVILASKYFERTGDIDFIKSIWKNIVLAISWIDNYGDVDGDGFVEYFPSKKGLTNKGWKDSEDSIFYEDGTLVKPPVALVEVQGYVYKAKREASKLARILGEKELASKWEKSAEKIKELIEEKFWCDEMNCYVLALDGDKKQCKVRASNAGHLLFTKAITPSKARILASLFFEKHFFSGWGIRTLSSLEVRYNPLSYHNGSVWPHDNALIAFGLSLYGFKEEAMKILKALFEASTFFRLHRIPELFCGFERRPNEGPTYYPVACHPQAWSAGAVFLILQGCLGLSFEKNEIIFKHPMLPQFLEELWIKDLAVKNGKVDLYLKRYGNDVVVNIIKKEGEVKIFVEK</sequence>
<dbReference type="Proteomes" id="UP000006583">
    <property type="component" value="Chromosome"/>
</dbReference>
<dbReference type="Pfam" id="PF22422">
    <property type="entry name" value="MGH1-like_GH"/>
    <property type="match status" value="1"/>
</dbReference>
<dbReference type="eggNOG" id="COG3408">
    <property type="taxonomic scope" value="Bacteria"/>
</dbReference>
<dbReference type="KEGG" id="top:TOPB45_0600"/>
<dbReference type="Gene3D" id="1.50.10.10">
    <property type="match status" value="1"/>
</dbReference>
<dbReference type="OrthoDB" id="9759959at2"/>
<dbReference type="EMBL" id="CP002829">
    <property type="protein sequence ID" value="AEH22702.1"/>
    <property type="molecule type" value="Genomic_DNA"/>
</dbReference>
<dbReference type="InterPro" id="IPR008928">
    <property type="entry name" value="6-hairpin_glycosidase_sf"/>
</dbReference>
<gene>
    <name evidence="3" type="ordered locus">TOPB45_0600</name>
</gene>
<dbReference type="RefSeq" id="WP_013909402.1">
    <property type="nucleotide sequence ID" value="NC_015682.1"/>
</dbReference>
<dbReference type="InterPro" id="IPR012341">
    <property type="entry name" value="6hp_glycosidase-like_sf"/>
</dbReference>
<dbReference type="SUPFAM" id="SSF48208">
    <property type="entry name" value="Six-hairpin glycosidases"/>
    <property type="match status" value="1"/>
</dbReference>
<evidence type="ECO:0000313" key="4">
    <source>
        <dbReference type="Proteomes" id="UP000006583"/>
    </source>
</evidence>
<evidence type="ECO:0000259" key="2">
    <source>
        <dbReference type="Pfam" id="PF22422"/>
    </source>
</evidence>
<keyword evidence="4" id="KW-1185">Reference proteome</keyword>
<dbReference type="Pfam" id="PF14742">
    <property type="entry name" value="GDE_N_bis"/>
    <property type="match status" value="1"/>
</dbReference>
<protein>
    <submittedName>
        <fullName evidence="3">Alpha-L-rhamnosidase</fullName>
    </submittedName>
</protein>
<dbReference type="PATRIC" id="fig|795359.3.peg.610"/>
<dbReference type="HOGENOM" id="CLU_019216_1_0_0"/>
<dbReference type="GO" id="GO:0005975">
    <property type="term" value="P:carbohydrate metabolic process"/>
    <property type="evidence" value="ECO:0007669"/>
    <property type="project" value="InterPro"/>
</dbReference>
<accession>F8C4N5</accession>